<evidence type="ECO:0000313" key="2">
    <source>
        <dbReference type="EMBL" id="PAV11726.1"/>
    </source>
</evidence>
<keyword evidence="3" id="KW-1185">Reference proteome</keyword>
<name>A0A2A2HR26_9EURY</name>
<proteinExistence type="predicted"/>
<feature type="transmembrane region" description="Helical" evidence="1">
    <location>
        <begin position="154"/>
        <end position="174"/>
    </location>
</feature>
<keyword evidence="1" id="KW-1133">Transmembrane helix</keyword>
<comment type="caution">
    <text evidence="2">The sequence shown here is derived from an EMBL/GenBank/DDBJ whole genome shotgun (WGS) entry which is preliminary data.</text>
</comment>
<feature type="transmembrane region" description="Helical" evidence="1">
    <location>
        <begin position="50"/>
        <end position="72"/>
    </location>
</feature>
<keyword evidence="1" id="KW-0812">Transmembrane</keyword>
<feature type="transmembrane region" description="Helical" evidence="1">
    <location>
        <begin position="224"/>
        <end position="244"/>
    </location>
</feature>
<accession>A0A2A2HR26</accession>
<dbReference type="EMBL" id="LMVP01000468">
    <property type="protein sequence ID" value="PAV11726.1"/>
    <property type="molecule type" value="Genomic_DNA"/>
</dbReference>
<feature type="transmembrane region" description="Helical" evidence="1">
    <location>
        <begin position="20"/>
        <end position="44"/>
    </location>
</feature>
<keyword evidence="1" id="KW-0472">Membrane</keyword>
<reference evidence="2 3" key="1">
    <citation type="journal article" date="2017" name="BMC Genomics">
        <title>Genomic analysis of methanogenic archaea reveals a shift towards energy conservation.</title>
        <authorList>
            <person name="Gilmore S.P."/>
            <person name="Henske J.K."/>
            <person name="Sexton J.A."/>
            <person name="Solomon K.V."/>
            <person name="Seppala S."/>
            <person name="Yoo J.I."/>
            <person name="Huyett L.M."/>
            <person name="Pressman A."/>
            <person name="Cogan J.Z."/>
            <person name="Kivenson V."/>
            <person name="Peng X."/>
            <person name="Tan Y."/>
            <person name="Valentine D.L."/>
            <person name="O'Malley M.A."/>
        </authorList>
    </citation>
    <scope>NUCLEOTIDE SEQUENCE [LARGE SCALE GENOMIC DNA]</scope>
    <source>
        <strain evidence="2 3">MC-15</strain>
    </source>
</reference>
<feature type="transmembrane region" description="Helical" evidence="1">
    <location>
        <begin position="186"/>
        <end position="204"/>
    </location>
</feature>
<dbReference type="OrthoDB" id="137459at2157"/>
<organism evidence="2 3">
    <name type="scientific">Methanosarcina spelaei</name>
    <dbReference type="NCBI Taxonomy" id="1036679"/>
    <lineage>
        <taxon>Archaea</taxon>
        <taxon>Methanobacteriati</taxon>
        <taxon>Methanobacteriota</taxon>
        <taxon>Stenosarchaea group</taxon>
        <taxon>Methanomicrobia</taxon>
        <taxon>Methanosarcinales</taxon>
        <taxon>Methanosarcinaceae</taxon>
        <taxon>Methanosarcina</taxon>
    </lineage>
</organism>
<gene>
    <name evidence="2" type="ORF">ASJ81_09210</name>
</gene>
<sequence>MDFIGQFLLKVKKKMPLEALLFVMQHIWLAIVVLTMGIAIGTGINFGLDLVALAITLGMLVLFFVPIASIAQNIVQSRKDIRKVLCCVPLLIAAVYQTMVVVFGYARFMLYESHPDSLVYALLLPIQRLAEVAIYPTTEKIFYMGFPYNQLPQFTAYIIIFPISLIIYLLPSIDYDRTKITKEMKLIALLPLLCVVIPVIVQTIKLRLGLIDELMIQFFWSKILSNIRLVGFFLLMPALSILYIRHYHRTKRTAVENFIST</sequence>
<dbReference type="Proteomes" id="UP000218164">
    <property type="component" value="Unassembled WGS sequence"/>
</dbReference>
<dbReference type="RefSeq" id="WP_095645349.1">
    <property type="nucleotide sequence ID" value="NZ_LMVP01000468.1"/>
</dbReference>
<dbReference type="AlphaFoldDB" id="A0A2A2HR26"/>
<feature type="transmembrane region" description="Helical" evidence="1">
    <location>
        <begin position="84"/>
        <end position="106"/>
    </location>
</feature>
<protein>
    <submittedName>
        <fullName evidence="2">Uncharacterized protein</fullName>
    </submittedName>
</protein>
<evidence type="ECO:0000313" key="3">
    <source>
        <dbReference type="Proteomes" id="UP000218164"/>
    </source>
</evidence>
<evidence type="ECO:0000256" key="1">
    <source>
        <dbReference type="SAM" id="Phobius"/>
    </source>
</evidence>